<dbReference type="RefSeq" id="WP_267989087.1">
    <property type="nucleotide sequence ID" value="NZ_JAPJZI010000001.1"/>
</dbReference>
<gene>
    <name evidence="4" type="ORF">OQ273_03485</name>
</gene>
<feature type="domain" description="Ketoreductase" evidence="3">
    <location>
        <begin position="60"/>
        <end position="241"/>
    </location>
</feature>
<organism evidence="4 5">
    <name type="scientific">Hoeflea prorocentri</name>
    <dbReference type="NCBI Taxonomy" id="1922333"/>
    <lineage>
        <taxon>Bacteria</taxon>
        <taxon>Pseudomonadati</taxon>
        <taxon>Pseudomonadota</taxon>
        <taxon>Alphaproteobacteria</taxon>
        <taxon>Hyphomicrobiales</taxon>
        <taxon>Rhizobiaceae</taxon>
        <taxon>Hoeflea</taxon>
    </lineage>
</organism>
<dbReference type="InterPro" id="IPR036291">
    <property type="entry name" value="NAD(P)-bd_dom_sf"/>
</dbReference>
<evidence type="ECO:0000313" key="4">
    <source>
        <dbReference type="EMBL" id="MDA5397629.1"/>
    </source>
</evidence>
<dbReference type="PANTHER" id="PTHR43639">
    <property type="entry name" value="OXIDOREDUCTASE, SHORT-CHAIN DEHYDROGENASE/REDUCTASE FAMILY (AFU_ORTHOLOGUE AFUA_5G02870)"/>
    <property type="match status" value="1"/>
</dbReference>
<dbReference type="InterPro" id="IPR057326">
    <property type="entry name" value="KR_dom"/>
</dbReference>
<dbReference type="AlphaFoldDB" id="A0A9X3ZG51"/>
<dbReference type="Proteomes" id="UP001151234">
    <property type="component" value="Unassembled WGS sequence"/>
</dbReference>
<protein>
    <submittedName>
        <fullName evidence="4">SDR family NAD(P)-dependent oxidoreductase</fullName>
    </submittedName>
</protein>
<keyword evidence="2" id="KW-0560">Oxidoreductase</keyword>
<dbReference type="PRINTS" id="PR00080">
    <property type="entry name" value="SDRFAMILY"/>
</dbReference>
<dbReference type="SUPFAM" id="SSF51735">
    <property type="entry name" value="NAD(P)-binding Rossmann-fold domains"/>
    <property type="match status" value="1"/>
</dbReference>
<accession>A0A9X3ZG51</accession>
<evidence type="ECO:0000256" key="1">
    <source>
        <dbReference type="ARBA" id="ARBA00006484"/>
    </source>
</evidence>
<dbReference type="FunFam" id="3.40.50.720:FF:000084">
    <property type="entry name" value="Short-chain dehydrogenase reductase"/>
    <property type="match status" value="1"/>
</dbReference>
<dbReference type="PANTHER" id="PTHR43639:SF1">
    <property type="entry name" value="SHORT-CHAIN DEHYDROGENASE_REDUCTASE FAMILY PROTEIN"/>
    <property type="match status" value="1"/>
</dbReference>
<reference evidence="4" key="1">
    <citation type="submission" date="2022-11" db="EMBL/GenBank/DDBJ databases">
        <title>Draft genome sequence of Hoeflea poritis E7-10 and Hoeflea prorocentri PM5-8, separated from scleractinian coral Porites lutea and marine dinoflagellate.</title>
        <authorList>
            <person name="Zhang G."/>
            <person name="Wei Q."/>
            <person name="Cai L."/>
        </authorList>
    </citation>
    <scope>NUCLEOTIDE SEQUENCE</scope>
    <source>
        <strain evidence="4">PM5-8</strain>
    </source>
</reference>
<dbReference type="SMART" id="SM00822">
    <property type="entry name" value="PKS_KR"/>
    <property type="match status" value="1"/>
</dbReference>
<proteinExistence type="inferred from homology"/>
<dbReference type="PRINTS" id="PR00081">
    <property type="entry name" value="GDHRDH"/>
</dbReference>
<name>A0A9X3ZG51_9HYPH</name>
<comment type="caution">
    <text evidence="4">The sequence shown here is derived from an EMBL/GenBank/DDBJ whole genome shotgun (WGS) entry which is preliminary data.</text>
</comment>
<dbReference type="Pfam" id="PF13561">
    <property type="entry name" value="adh_short_C2"/>
    <property type="match status" value="1"/>
</dbReference>
<comment type="similarity">
    <text evidence="1">Belongs to the short-chain dehydrogenases/reductases (SDR) family.</text>
</comment>
<dbReference type="EMBL" id="JAPJZI010000001">
    <property type="protein sequence ID" value="MDA5397629.1"/>
    <property type="molecule type" value="Genomic_DNA"/>
</dbReference>
<evidence type="ECO:0000259" key="3">
    <source>
        <dbReference type="SMART" id="SM00822"/>
    </source>
</evidence>
<evidence type="ECO:0000313" key="5">
    <source>
        <dbReference type="Proteomes" id="UP001151234"/>
    </source>
</evidence>
<dbReference type="InterPro" id="IPR002347">
    <property type="entry name" value="SDR_fam"/>
</dbReference>
<dbReference type="CDD" id="cd05233">
    <property type="entry name" value="SDR_c"/>
    <property type="match status" value="1"/>
</dbReference>
<dbReference type="InterPro" id="IPR020904">
    <property type="entry name" value="Sc_DH/Rdtase_CS"/>
</dbReference>
<sequence length="313" mass="33536">MHIRPAGVEKKCMISGFCGERKKAFQDWRAGVKMPLMVMHPNKDDRMENGSGAAGRFADKIVLITGANDRGFGGAIAEKLGEEGATLVLTDRVEPKRLLGRLERRNAAVRWHAGDITEPSFVQRMIDETVAEFERLDVVVNSAGVSGFGLFEDLTDEQWDMTMNVNVMGTVRITRAALPHLASPGGVIVNIASVLAANACAGNAAYGASKAAVVALTNSLALEVAPRKIRAVCIAPALAHTPMLHEFAKDFTKEAWDQVNACHPLGTGSRHDIANAVAFLASSDAGWITGSTLPLGWTQTIPLPMVPTETPKQ</sequence>
<evidence type="ECO:0000256" key="2">
    <source>
        <dbReference type="ARBA" id="ARBA00023002"/>
    </source>
</evidence>
<dbReference type="GO" id="GO:0016491">
    <property type="term" value="F:oxidoreductase activity"/>
    <property type="evidence" value="ECO:0007669"/>
    <property type="project" value="UniProtKB-KW"/>
</dbReference>
<keyword evidence="5" id="KW-1185">Reference proteome</keyword>
<dbReference type="PROSITE" id="PS00061">
    <property type="entry name" value="ADH_SHORT"/>
    <property type="match status" value="1"/>
</dbReference>
<dbReference type="Gene3D" id="3.40.50.720">
    <property type="entry name" value="NAD(P)-binding Rossmann-like Domain"/>
    <property type="match status" value="1"/>
</dbReference>